<reference evidence="1" key="1">
    <citation type="submission" date="2016-08" db="EMBL/GenBank/DDBJ databases">
        <authorList>
            <person name="Ngugi D.K."/>
            <person name="Miyake S."/>
            <person name="Stingl U."/>
        </authorList>
    </citation>
    <scope>NUCLEOTIDE SEQUENCE</scope>
    <source>
        <strain evidence="1">SCG-B11WGA-EpuloA1</strain>
    </source>
</reference>
<dbReference type="EMBL" id="LJDB01000109">
    <property type="protein sequence ID" value="ONI37552.1"/>
    <property type="molecule type" value="Genomic_DNA"/>
</dbReference>
<name>A0ACC8X6N2_9FIRM</name>
<gene>
    <name evidence="1" type="ORF">AN396_12870</name>
</gene>
<organism evidence="1 2">
    <name type="scientific">Candidatus Epulonipiscium fishelsonii</name>
    <dbReference type="NCBI Taxonomy" id="77094"/>
    <lineage>
        <taxon>Bacteria</taxon>
        <taxon>Bacillati</taxon>
        <taxon>Bacillota</taxon>
        <taxon>Clostridia</taxon>
        <taxon>Lachnospirales</taxon>
        <taxon>Lachnospiraceae</taxon>
        <taxon>Candidatus Epulonipiscium</taxon>
    </lineage>
</organism>
<proteinExistence type="predicted"/>
<evidence type="ECO:0000313" key="1">
    <source>
        <dbReference type="EMBL" id="ONI37552.1"/>
    </source>
</evidence>
<comment type="caution">
    <text evidence="1">The sequence shown here is derived from an EMBL/GenBank/DDBJ whole genome shotgun (WGS) entry which is preliminary data.</text>
</comment>
<keyword evidence="2" id="KW-1185">Reference proteome</keyword>
<protein>
    <submittedName>
        <fullName evidence="1">Uncharacterized protein</fullName>
    </submittedName>
</protein>
<dbReference type="Proteomes" id="UP000188605">
    <property type="component" value="Unassembled WGS sequence"/>
</dbReference>
<evidence type="ECO:0000313" key="2">
    <source>
        <dbReference type="Proteomes" id="UP000188605"/>
    </source>
</evidence>
<accession>A0ACC8X6N2</accession>
<sequence length="562" mass="64147">MTQFIKLYPALSTHNLNADLQLTLTYLMNKFENFESDNLTDKNGELCLIYTRANLAQTLNRTRATVGTYMKKLGDLGFLREKRQGQGKPNLIYIIFDKFMPEKQNNINNQLDNPSDKEDLCDDGSFEDVILEDTSANSSVAPSTDVISEDTSANNSVAPSTDVISEDTPTNSSVAPSTLDYLDEDDMPFEDIKLTKYSFAKKPASNSTAPSSKNPNNSSVATSTDDPFSDAILEEIDNPFSDAILEEMENAFAKKYANSSNAPSSKKPNNIFDDHFHNNDPKVRKYYDSFYDDPFGKEDKYDDDPFYDDPFDKEDIYNDEDIFDGPDDEDMFDPPNREPYNSPFNNSPKKPTALNSLNNPETELNGVILKADSLTPRQLRELQLMAGLKEEDLPPLPKLALEDALPPDLNDFSSVDIDSITMANLDPKEKEYKPVYQNMRKISCLSKSLQKDNFCDFVRQVIPTFKTPIEDSDYYQESKNYFDLLIKIIGRSLGEVQHFHIFRLMYLLKVHGLYMGKKTIYRVGKSSYLKNNMLIDFLLDEENYINVYRGYYDDLLPPKQKK</sequence>